<dbReference type="AlphaFoldDB" id="A0AAN8PQ63"/>
<proteinExistence type="predicted"/>
<name>A0AAN8PQ63_9PEZI</name>
<evidence type="ECO:0000313" key="2">
    <source>
        <dbReference type="EMBL" id="KAK6518693.1"/>
    </source>
</evidence>
<reference evidence="2 3" key="1">
    <citation type="submission" date="2019-10" db="EMBL/GenBank/DDBJ databases">
        <authorList>
            <person name="Palmer J.M."/>
        </authorList>
    </citation>
    <scope>NUCLEOTIDE SEQUENCE [LARGE SCALE GENOMIC DNA]</scope>
    <source>
        <strain evidence="2 3">TWF506</strain>
    </source>
</reference>
<keyword evidence="3" id="KW-1185">Reference proteome</keyword>
<evidence type="ECO:0000313" key="3">
    <source>
        <dbReference type="Proteomes" id="UP001307849"/>
    </source>
</evidence>
<dbReference type="EMBL" id="JAVHJM010000002">
    <property type="protein sequence ID" value="KAK6518693.1"/>
    <property type="molecule type" value="Genomic_DNA"/>
</dbReference>
<protein>
    <recommendedName>
        <fullName evidence="4">F-box domain-containing protein</fullName>
    </recommendedName>
</protein>
<evidence type="ECO:0000256" key="1">
    <source>
        <dbReference type="SAM" id="MobiDB-lite"/>
    </source>
</evidence>
<dbReference type="Proteomes" id="UP001307849">
    <property type="component" value="Unassembled WGS sequence"/>
</dbReference>
<feature type="region of interest" description="Disordered" evidence="1">
    <location>
        <begin position="1"/>
        <end position="22"/>
    </location>
</feature>
<sequence>MTPDLDPQQPQPQPQPNTSFHPFLRLPRELRDEIYKSILTAPPTTLLTLNLSCLPPLNLSILRVNKQIHQEASEIFYTTTVFPIRISRNDVASISNHIIHYIAQDTPWDNFCYRYRGKYGELLSLNSPENLVVTENKHIHPNNTHPPIPYGARFRKFRIELIDHRKLSEIPNDNSHGSASMKLLSLAVDRLSALLSPPTRQTSLSLEIHIFAKVLERIGEEMVSPPDSPIHKDTAKYYRKTIYRDMIDTIWPLTQGPWKYTIHVPESLKKEFPWLLEETLEVCRQLEAGEKKEEGVWREPTPMWDLWQGWGRGVKYVGGGQTGMNSMDEDNLGYLNGL</sequence>
<accession>A0AAN8PQ63</accession>
<dbReference type="InterPro" id="IPR038883">
    <property type="entry name" value="AN11006-like"/>
</dbReference>
<gene>
    <name evidence="2" type="ORF">TWF506_005831</name>
</gene>
<comment type="caution">
    <text evidence="2">The sequence shown here is derived from an EMBL/GenBank/DDBJ whole genome shotgun (WGS) entry which is preliminary data.</text>
</comment>
<dbReference type="PANTHER" id="PTHR42085:SF2">
    <property type="entry name" value="F-BOX DOMAIN-CONTAINING PROTEIN"/>
    <property type="match status" value="1"/>
</dbReference>
<organism evidence="2 3">
    <name type="scientific">Arthrobotrys conoides</name>
    <dbReference type="NCBI Taxonomy" id="74498"/>
    <lineage>
        <taxon>Eukaryota</taxon>
        <taxon>Fungi</taxon>
        <taxon>Dikarya</taxon>
        <taxon>Ascomycota</taxon>
        <taxon>Pezizomycotina</taxon>
        <taxon>Orbiliomycetes</taxon>
        <taxon>Orbiliales</taxon>
        <taxon>Orbiliaceae</taxon>
        <taxon>Arthrobotrys</taxon>
    </lineage>
</organism>
<dbReference type="PANTHER" id="PTHR42085">
    <property type="entry name" value="F-BOX DOMAIN-CONTAINING PROTEIN"/>
    <property type="match status" value="1"/>
</dbReference>
<evidence type="ECO:0008006" key="4">
    <source>
        <dbReference type="Google" id="ProtNLM"/>
    </source>
</evidence>